<comment type="cofactor">
    <cofactor evidence="1">
        <name>Fe cation</name>
        <dbReference type="ChEBI" id="CHEBI:24875"/>
    </cofactor>
</comment>
<dbReference type="InterPro" id="IPR012348">
    <property type="entry name" value="RNR-like"/>
</dbReference>
<dbReference type="CDD" id="cd01049">
    <property type="entry name" value="RNRR2"/>
    <property type="match status" value="1"/>
</dbReference>
<dbReference type="InterPro" id="IPR033909">
    <property type="entry name" value="RNR_small"/>
</dbReference>
<evidence type="ECO:0000313" key="7">
    <source>
        <dbReference type="EMBL" id="AXY82680.1"/>
    </source>
</evidence>
<protein>
    <recommendedName>
        <fullName evidence="3">ribonucleoside-diphosphate reductase</fullName>
        <ecNumber evidence="3">1.17.4.1</ecNumber>
    </recommendedName>
</protein>
<keyword evidence="6" id="KW-0408">Iron</keyword>
<dbReference type="NCBIfam" id="NF006576">
    <property type="entry name" value="PRK09101.1"/>
    <property type="match status" value="1"/>
</dbReference>
<gene>
    <name evidence="7" type="ORF">KARL1_61</name>
</gene>
<dbReference type="GO" id="GO:0046872">
    <property type="term" value="F:metal ion binding"/>
    <property type="evidence" value="ECO:0007669"/>
    <property type="project" value="UniProtKB-KW"/>
</dbReference>
<dbReference type="InterPro" id="IPR009078">
    <property type="entry name" value="Ferritin-like_SF"/>
</dbReference>
<dbReference type="EC" id="1.17.4.1" evidence="3"/>
<accession>A0A385IIG5</accession>
<dbReference type="PANTHER" id="PTHR23409:SF18">
    <property type="entry name" value="RIBONUCLEOSIDE-DIPHOSPHATE REDUCTASE SUBUNIT M2"/>
    <property type="match status" value="1"/>
</dbReference>
<evidence type="ECO:0000256" key="4">
    <source>
        <dbReference type="ARBA" id="ARBA00022723"/>
    </source>
</evidence>
<name>A0A385IIG5_9CAUD</name>
<dbReference type="SUPFAM" id="SSF47240">
    <property type="entry name" value="Ferritin-like"/>
    <property type="match status" value="1"/>
</dbReference>
<sequence>MSNTVFNQLANHMIQPMFFGEDTGVARYEEVKHEKFEELTTKQLSQFWRPEEVNLTTDKAQFDKLWETGRGYLQEIFTNNLGYQILMDSVQGRAPAIVLASICSDVALETWIMTWTFSETIHSRSYTHIIRNLYSDPSKIFDGVVANKEIMARATAICERYDKLHELVILYQADKIRGVETKEQLREVKKALYMCLHAINALEAIRFYVSFISTWNFFENMKIMEGNMKIMQFIARDENLHHQGTRYILQQMNKGIDGTEWREIALECKEEAEELFMEVRAQERAWAQYVYRNGCPDGLTVELVWDFIDYQLVPSMNNVGLTCPIERPKRHPLPWINKYLKASSVQVAKQEAELSSYLISQIDNDVDDNVIAQFRDKYLQKRK</sequence>
<comment type="similarity">
    <text evidence="2">Belongs to the ribonucleoside diphosphate reductase small chain family.</text>
</comment>
<evidence type="ECO:0000313" key="8">
    <source>
        <dbReference type="Proteomes" id="UP000277855"/>
    </source>
</evidence>
<evidence type="ECO:0000256" key="6">
    <source>
        <dbReference type="ARBA" id="ARBA00023004"/>
    </source>
</evidence>
<evidence type="ECO:0000256" key="3">
    <source>
        <dbReference type="ARBA" id="ARBA00012274"/>
    </source>
</evidence>
<evidence type="ECO:0000256" key="2">
    <source>
        <dbReference type="ARBA" id="ARBA00009303"/>
    </source>
</evidence>
<dbReference type="InterPro" id="IPR030475">
    <property type="entry name" value="RNR_small_AS"/>
</dbReference>
<dbReference type="PROSITE" id="PS00368">
    <property type="entry name" value="RIBORED_SMALL"/>
    <property type="match status" value="1"/>
</dbReference>
<dbReference type="InterPro" id="IPR000358">
    <property type="entry name" value="RNR_small_fam"/>
</dbReference>
<keyword evidence="5" id="KW-0560">Oxidoreductase</keyword>
<evidence type="ECO:0000256" key="1">
    <source>
        <dbReference type="ARBA" id="ARBA00001962"/>
    </source>
</evidence>
<organism evidence="7 8">
    <name type="scientific">Acinetobacter phage KARL-1</name>
    <dbReference type="NCBI Taxonomy" id="2301662"/>
    <lineage>
        <taxon>Viruses</taxon>
        <taxon>Duplodnaviria</taxon>
        <taxon>Heunggongvirae</taxon>
        <taxon>Uroviricota</taxon>
        <taxon>Caudoviricetes</taxon>
        <taxon>Pantevenvirales</taxon>
        <taxon>Straboviridae</taxon>
        <taxon>Twarogvirinae</taxon>
        <taxon>Lazarusvirus</taxon>
        <taxon>Lazarusvirus karl</taxon>
    </lineage>
</organism>
<dbReference type="Pfam" id="PF00268">
    <property type="entry name" value="Ribonuc_red_sm"/>
    <property type="match status" value="1"/>
</dbReference>
<keyword evidence="8" id="KW-1185">Reference proteome</keyword>
<reference evidence="7 8" key="1">
    <citation type="journal article" date="2018" name="Sci. Rep.">
        <title>Enhanced antibacterial effect of the novel T4-like bacteriophage KARL-1 in combination with antibiotics against multi-drug resistant Acinetobacter baumannii.</title>
        <authorList>
            <person name="Jansen M."/>
            <person name="Wahida A."/>
            <person name="Latz S."/>
            <person name="Kruttgen A."/>
            <person name="Hafner H."/>
            <person name="Buhl E.M."/>
            <person name="Ritter K."/>
            <person name="Horz H.P."/>
        </authorList>
    </citation>
    <scope>NUCLEOTIDE SEQUENCE [LARGE SCALE GENOMIC DNA]</scope>
</reference>
<dbReference type="GO" id="GO:0004748">
    <property type="term" value="F:ribonucleoside-diphosphate reductase activity, thioredoxin disulfide as acceptor"/>
    <property type="evidence" value="ECO:0007669"/>
    <property type="project" value="UniProtKB-EC"/>
</dbReference>
<dbReference type="EMBL" id="MH713599">
    <property type="protein sequence ID" value="AXY82680.1"/>
    <property type="molecule type" value="Genomic_DNA"/>
</dbReference>
<dbReference type="GO" id="GO:0009263">
    <property type="term" value="P:deoxyribonucleotide biosynthetic process"/>
    <property type="evidence" value="ECO:0007669"/>
    <property type="project" value="InterPro"/>
</dbReference>
<dbReference type="PANTHER" id="PTHR23409">
    <property type="entry name" value="RIBONUCLEOSIDE-DIPHOSPHATE REDUCTASE SMALL CHAIN"/>
    <property type="match status" value="1"/>
</dbReference>
<dbReference type="Gene3D" id="1.10.620.20">
    <property type="entry name" value="Ribonucleotide Reductase, subunit A"/>
    <property type="match status" value="1"/>
</dbReference>
<keyword evidence="4" id="KW-0479">Metal-binding</keyword>
<evidence type="ECO:0000256" key="5">
    <source>
        <dbReference type="ARBA" id="ARBA00023002"/>
    </source>
</evidence>
<dbReference type="UniPathway" id="UPA00326"/>
<proteinExistence type="inferred from homology"/>
<dbReference type="Proteomes" id="UP000277855">
    <property type="component" value="Segment"/>
</dbReference>